<organism evidence="2 3">
    <name type="scientific">Rhizoctonia solani</name>
    <dbReference type="NCBI Taxonomy" id="456999"/>
    <lineage>
        <taxon>Eukaryota</taxon>
        <taxon>Fungi</taxon>
        <taxon>Dikarya</taxon>
        <taxon>Basidiomycota</taxon>
        <taxon>Agaricomycotina</taxon>
        <taxon>Agaricomycetes</taxon>
        <taxon>Cantharellales</taxon>
        <taxon>Ceratobasidiaceae</taxon>
        <taxon>Rhizoctonia</taxon>
    </lineage>
</organism>
<dbReference type="InterPro" id="IPR014720">
    <property type="entry name" value="dsRBD_dom"/>
</dbReference>
<dbReference type="CDD" id="cd00048">
    <property type="entry name" value="DSRM_SF"/>
    <property type="match status" value="1"/>
</dbReference>
<dbReference type="SUPFAM" id="SSF54768">
    <property type="entry name" value="dsRNA-binding domain-like"/>
    <property type="match status" value="1"/>
</dbReference>
<accession>A0A8H3DMQ8</accession>
<dbReference type="Pfam" id="PF00035">
    <property type="entry name" value="dsrm"/>
    <property type="match status" value="1"/>
</dbReference>
<comment type="caution">
    <text evidence="2">The sequence shown here is derived from an EMBL/GenBank/DDBJ whole genome shotgun (WGS) entry which is preliminary data.</text>
</comment>
<name>A0A8H3DMQ8_9AGAM</name>
<protein>
    <recommendedName>
        <fullName evidence="1">DRBM domain-containing protein</fullName>
    </recommendedName>
</protein>
<evidence type="ECO:0000313" key="2">
    <source>
        <dbReference type="EMBL" id="CAE6538412.1"/>
    </source>
</evidence>
<dbReference type="AlphaFoldDB" id="A0A8H3DMQ8"/>
<reference evidence="2" key="1">
    <citation type="submission" date="2021-01" db="EMBL/GenBank/DDBJ databases">
        <authorList>
            <person name="Kaushik A."/>
        </authorList>
    </citation>
    <scope>NUCLEOTIDE SEQUENCE</scope>
    <source>
        <strain evidence="2">AG6-10EEA</strain>
    </source>
</reference>
<proteinExistence type="predicted"/>
<sequence>MSFAPSTALLNKSLAWSMGNDGKGRVKIDFPFDMGWYHEQPCKKFRILQHRKEPRGLRHEFIILRMIDNSICRLERMGDPDARFDALSTQGSLAHDYAQVFPSGADQAKGAGLETSELVAEIVFPGPMELKYVLNICRAIHEGEKTRSYTLQGYNCYFFSLALQCCLTRLVAKWTGPGLFGTWICNFEETIAELPGNLPSSVLRSRDPDSALVRIFSSTTRNGNCSLEMILKRVCHRLRWHNPTTKRMFHERLQHILDHELWYTGLTSIPLFHAEQEIKLSMLEDLNDLRDAVATNHLKLRGPRKRLWKEWSKALIELVSLEKAHPEGTLTIATNPTRIARPSPIKQLSIDYGMHDRPRTGLGGIDEMGCRCTQTLATEPAQSLGDLTLIQWISICFGHLTNVTLWGLLSILGIWGIHLYSSTPTVYTNIEDELNTLLDGDPTDFAHLNCRIDRIRTLCGNKSAVWFKPPWADLHDAIKLHLKWDIPLKLKGSEFDVLRVAFKGGKQRVSVQEFQMHILARIEAQAVLVERVGLGSATRIKAELQNRLSEIWMSIREDKVAQRRHRLNENQIPANKFHWVDAFHAWAHKTKTPITWYCVREQDGSGCVWTATAKFGDHRFTGFGASKRLAKRDVVLKIEEAGILTV</sequence>
<gene>
    <name evidence="2" type="ORF">RDB_LOCUS186547</name>
</gene>
<evidence type="ECO:0000259" key="1">
    <source>
        <dbReference type="Pfam" id="PF00035"/>
    </source>
</evidence>
<dbReference type="EMBL" id="CAJMXA010004263">
    <property type="protein sequence ID" value="CAE6538412.1"/>
    <property type="molecule type" value="Genomic_DNA"/>
</dbReference>
<feature type="domain" description="DRBM" evidence="1">
    <location>
        <begin position="580"/>
        <end position="632"/>
    </location>
</feature>
<dbReference type="Proteomes" id="UP000663853">
    <property type="component" value="Unassembled WGS sequence"/>
</dbReference>
<evidence type="ECO:0000313" key="3">
    <source>
        <dbReference type="Proteomes" id="UP000663853"/>
    </source>
</evidence>